<comment type="caution">
    <text evidence="2">The sequence shown here is derived from an EMBL/GenBank/DDBJ whole genome shotgun (WGS) entry which is preliminary data.</text>
</comment>
<protein>
    <submittedName>
        <fullName evidence="2">Uncharacterized protein</fullName>
    </submittedName>
</protein>
<dbReference type="Proteomes" id="UP000712600">
    <property type="component" value="Unassembled WGS sequence"/>
</dbReference>
<reference evidence="2" key="1">
    <citation type="submission" date="2019-12" db="EMBL/GenBank/DDBJ databases">
        <title>Genome sequencing and annotation of Brassica cretica.</title>
        <authorList>
            <person name="Studholme D.J."/>
            <person name="Sarris P."/>
        </authorList>
    </citation>
    <scope>NUCLEOTIDE SEQUENCE</scope>
    <source>
        <strain evidence="2">PFS-109/04</strain>
        <tissue evidence="2">Leaf</tissue>
    </source>
</reference>
<proteinExistence type="predicted"/>
<dbReference type="AlphaFoldDB" id="A0A8S9SH20"/>
<evidence type="ECO:0000313" key="2">
    <source>
        <dbReference type="EMBL" id="KAF3599365.1"/>
    </source>
</evidence>
<evidence type="ECO:0000256" key="1">
    <source>
        <dbReference type="SAM" id="MobiDB-lite"/>
    </source>
</evidence>
<sequence length="55" mass="5886">MSSSPSETIDDSLGHHGVSSVFSRHLRPKSDQNPAQPDLGLCVVFNEMKGGLFTA</sequence>
<gene>
    <name evidence="2" type="ORF">F2Q69_00037946</name>
</gene>
<accession>A0A8S9SH20</accession>
<organism evidence="2 3">
    <name type="scientific">Brassica cretica</name>
    <name type="common">Mustard</name>
    <dbReference type="NCBI Taxonomy" id="69181"/>
    <lineage>
        <taxon>Eukaryota</taxon>
        <taxon>Viridiplantae</taxon>
        <taxon>Streptophyta</taxon>
        <taxon>Embryophyta</taxon>
        <taxon>Tracheophyta</taxon>
        <taxon>Spermatophyta</taxon>
        <taxon>Magnoliopsida</taxon>
        <taxon>eudicotyledons</taxon>
        <taxon>Gunneridae</taxon>
        <taxon>Pentapetalae</taxon>
        <taxon>rosids</taxon>
        <taxon>malvids</taxon>
        <taxon>Brassicales</taxon>
        <taxon>Brassicaceae</taxon>
        <taxon>Brassiceae</taxon>
        <taxon>Brassica</taxon>
    </lineage>
</organism>
<dbReference type="EMBL" id="QGKX02000004">
    <property type="protein sequence ID" value="KAF3599365.1"/>
    <property type="molecule type" value="Genomic_DNA"/>
</dbReference>
<evidence type="ECO:0000313" key="3">
    <source>
        <dbReference type="Proteomes" id="UP000712600"/>
    </source>
</evidence>
<name>A0A8S9SH20_BRACR</name>
<feature type="region of interest" description="Disordered" evidence="1">
    <location>
        <begin position="1"/>
        <end position="38"/>
    </location>
</feature>